<dbReference type="InterPro" id="IPR010131">
    <property type="entry name" value="MdtP/NodT-like"/>
</dbReference>
<organism evidence="1">
    <name type="scientific">mine drainage metagenome</name>
    <dbReference type="NCBI Taxonomy" id="410659"/>
    <lineage>
        <taxon>unclassified sequences</taxon>
        <taxon>metagenomes</taxon>
        <taxon>ecological metagenomes</taxon>
    </lineage>
</organism>
<comment type="caution">
    <text evidence="1">The sequence shown here is derived from an EMBL/GenBank/DDBJ whole genome shotgun (WGS) entry which is preliminary data.</text>
</comment>
<dbReference type="PANTHER" id="PTHR30203:SF24">
    <property type="entry name" value="BLR4935 PROTEIN"/>
    <property type="match status" value="1"/>
</dbReference>
<gene>
    <name evidence="1" type="primary">czcC_17</name>
    <name evidence="1" type="ORF">GALL_487350</name>
</gene>
<sequence length="378" mass="41672">MRSRFAAAQAAVITAGQVPNPFLRVTPTYHGVITVPSPWTVGPAIDFLIETADRRPIRVAQSESLAEAARYDVETASWQVRAGVRSALLKLWGAESRLAVVQRRQSLQERLVSLLERGFSAGQISALDIARERTNLNQMKLTTAETVRQVAEARAELATAVGVPLEALQAINLTFSAFAETRKIPDTTRSLRDYALRNRSDIRGMLATYEASQSALQLEISRQFPNVTLGPGYTFDQGDNLYTLAVGSELPIFNQNQGPIAEALARRHESAARFLALQAQILGGIDRSFAIYRTTTKVLAQADALVADQRRRQQEVKRAFDAGEVDSTSLALADMELLTMELSRLDVVIQLRQAVELLEDALQRRFFDPSPDPLPGSL</sequence>
<reference evidence="1" key="1">
    <citation type="submission" date="2016-10" db="EMBL/GenBank/DDBJ databases">
        <title>Sequence of Gallionella enrichment culture.</title>
        <authorList>
            <person name="Poehlein A."/>
            <person name="Muehling M."/>
            <person name="Daniel R."/>
        </authorList>
    </citation>
    <scope>NUCLEOTIDE SEQUENCE</scope>
</reference>
<dbReference type="PANTHER" id="PTHR30203">
    <property type="entry name" value="OUTER MEMBRANE CATION EFFLUX PROTEIN"/>
    <property type="match status" value="1"/>
</dbReference>
<protein>
    <submittedName>
        <fullName evidence="1">Cobalt-zinc-cadmium resistance protein CzcC</fullName>
    </submittedName>
</protein>
<dbReference type="Gene3D" id="1.20.1600.10">
    <property type="entry name" value="Outer membrane efflux proteins (OEP)"/>
    <property type="match status" value="1"/>
</dbReference>
<dbReference type="InterPro" id="IPR003423">
    <property type="entry name" value="OMP_efflux"/>
</dbReference>
<evidence type="ECO:0000313" key="1">
    <source>
        <dbReference type="EMBL" id="OIQ69661.1"/>
    </source>
</evidence>
<accession>A0A1J5Q1A8</accession>
<dbReference type="AlphaFoldDB" id="A0A1J5Q1A8"/>
<dbReference type="GO" id="GO:0015562">
    <property type="term" value="F:efflux transmembrane transporter activity"/>
    <property type="evidence" value="ECO:0007669"/>
    <property type="project" value="InterPro"/>
</dbReference>
<dbReference type="SUPFAM" id="SSF56954">
    <property type="entry name" value="Outer membrane efflux proteins (OEP)"/>
    <property type="match status" value="1"/>
</dbReference>
<name>A0A1J5Q1A8_9ZZZZ</name>
<proteinExistence type="predicted"/>
<dbReference type="Pfam" id="PF02321">
    <property type="entry name" value="OEP"/>
    <property type="match status" value="1"/>
</dbReference>
<dbReference type="EMBL" id="MLJW01004600">
    <property type="protein sequence ID" value="OIQ69661.1"/>
    <property type="molecule type" value="Genomic_DNA"/>
</dbReference>